<keyword evidence="6" id="KW-0509">mRNA transport</keyword>
<comment type="subcellular location">
    <subcellularLocation>
        <location evidence="1">Nucleus</location>
        <location evidence="1">Nuclear pore complex</location>
    </subcellularLocation>
</comment>
<dbReference type="GeneID" id="39873054"/>
<evidence type="ECO:0000256" key="8">
    <source>
        <dbReference type="ARBA" id="ARBA00023010"/>
    </source>
</evidence>
<dbReference type="GO" id="GO:0090114">
    <property type="term" value="P:COPII-coated vesicle budding"/>
    <property type="evidence" value="ECO:0007669"/>
    <property type="project" value="TreeGrafter"/>
</dbReference>
<keyword evidence="5" id="KW-0677">Repeat</keyword>
<dbReference type="EMBL" id="BDSA01000001">
    <property type="protein sequence ID" value="GBE59284.1"/>
    <property type="molecule type" value="Genomic_DNA"/>
</dbReference>
<evidence type="ECO:0000256" key="9">
    <source>
        <dbReference type="ARBA" id="ARBA00023132"/>
    </source>
</evidence>
<gene>
    <name evidence="11" type="ORF">BOVATA_007770</name>
</gene>
<evidence type="ECO:0000256" key="6">
    <source>
        <dbReference type="ARBA" id="ARBA00022816"/>
    </source>
</evidence>
<dbReference type="OrthoDB" id="364224at2759"/>
<dbReference type="InterPro" id="IPR015943">
    <property type="entry name" value="WD40/YVTN_repeat-like_dom_sf"/>
</dbReference>
<evidence type="ECO:0000256" key="10">
    <source>
        <dbReference type="ARBA" id="ARBA00023242"/>
    </source>
</evidence>
<evidence type="ECO:0000313" key="12">
    <source>
        <dbReference type="Proteomes" id="UP000236319"/>
    </source>
</evidence>
<proteinExistence type="inferred from homology"/>
<dbReference type="GO" id="GO:0006606">
    <property type="term" value="P:protein import into nucleus"/>
    <property type="evidence" value="ECO:0007669"/>
    <property type="project" value="TreeGrafter"/>
</dbReference>
<protein>
    <submittedName>
        <fullName evidence="11">COPII-coated vesicle component Sec13</fullName>
    </submittedName>
</protein>
<dbReference type="GO" id="GO:0030127">
    <property type="term" value="C:COPII vesicle coat"/>
    <property type="evidence" value="ECO:0007669"/>
    <property type="project" value="TreeGrafter"/>
</dbReference>
<evidence type="ECO:0000256" key="7">
    <source>
        <dbReference type="ARBA" id="ARBA00022927"/>
    </source>
</evidence>
<dbReference type="SUPFAM" id="SSF50978">
    <property type="entry name" value="WD40 repeat-like"/>
    <property type="match status" value="1"/>
</dbReference>
<dbReference type="InterPro" id="IPR001680">
    <property type="entry name" value="WD40_rpt"/>
</dbReference>
<evidence type="ECO:0000256" key="5">
    <source>
        <dbReference type="ARBA" id="ARBA00022737"/>
    </source>
</evidence>
<evidence type="ECO:0000256" key="4">
    <source>
        <dbReference type="ARBA" id="ARBA00022574"/>
    </source>
</evidence>
<reference evidence="11 12" key="1">
    <citation type="journal article" date="2017" name="BMC Genomics">
        <title>Whole-genome assembly of Babesia ovata and comparative genomics between closely related pathogens.</title>
        <authorList>
            <person name="Yamagishi J."/>
            <person name="Asada M."/>
            <person name="Hakimi H."/>
            <person name="Tanaka T.Q."/>
            <person name="Sugimoto C."/>
            <person name="Kawazu S."/>
        </authorList>
    </citation>
    <scope>NUCLEOTIDE SEQUENCE [LARGE SCALE GENOMIC DNA]</scope>
    <source>
        <strain evidence="11 12">Miyake</strain>
    </source>
</reference>
<dbReference type="SMART" id="SM00320">
    <property type="entry name" value="WD40"/>
    <property type="match status" value="3"/>
</dbReference>
<dbReference type="InterPro" id="IPR036322">
    <property type="entry name" value="WD40_repeat_dom_sf"/>
</dbReference>
<keyword evidence="9" id="KW-0906">Nuclear pore complex</keyword>
<dbReference type="PANTHER" id="PTHR11024">
    <property type="entry name" value="NUCLEAR PORE COMPLEX PROTEIN SEC13 / SEH1 FAMILY MEMBER"/>
    <property type="match status" value="1"/>
</dbReference>
<dbReference type="Pfam" id="PF00400">
    <property type="entry name" value="WD40"/>
    <property type="match status" value="2"/>
</dbReference>
<keyword evidence="3" id="KW-0813">Transport</keyword>
<accession>A0A2H6K8G5</accession>
<dbReference type="GO" id="GO:0005198">
    <property type="term" value="F:structural molecule activity"/>
    <property type="evidence" value="ECO:0007669"/>
    <property type="project" value="InterPro"/>
</dbReference>
<dbReference type="GO" id="GO:0031080">
    <property type="term" value="C:nuclear pore outer ring"/>
    <property type="evidence" value="ECO:0007669"/>
    <property type="project" value="TreeGrafter"/>
</dbReference>
<comment type="caution">
    <text evidence="11">The sequence shown here is derived from an EMBL/GenBank/DDBJ whole genome shotgun (WGS) entry which is preliminary data.</text>
</comment>
<keyword evidence="12" id="KW-1185">Reference proteome</keyword>
<evidence type="ECO:0000313" key="11">
    <source>
        <dbReference type="EMBL" id="GBE59284.1"/>
    </source>
</evidence>
<dbReference type="AlphaFoldDB" id="A0A2H6K8G5"/>
<sequence length="311" mass="33189">MSAVASSLSVNLSHVLQKNVHLLDLQYDHYCKYLAAGCRSQNGSEVVILEKDASDGDSGSFHVVSSVSTRCDPVLLCWAPPQFGRILVVALSDNSISYYQHAPSSGVWQLSLYHEKREVQKSISCMSVGVSPKGELLCAVGSPSGSISVIFCEGSFECVDFPAHCGGVSSVCFAGNDSVLSSGGDGRPCLLASGGSDGCVKVWQLFDRKFQLLKTLSLECDSKSLTQVKCLCWNKSGDRLAVGTGAELLLFGGAPEWSESQRVGLPRASVKVSVSFSNDRLVVSCDNECFVYRADERGAYALSGPLEASNE</sequence>
<keyword evidence="10" id="KW-0539">Nucleus</keyword>
<keyword evidence="7" id="KW-0653">Protein transport</keyword>
<dbReference type="VEuPathDB" id="PiroplasmaDB:BOVATA_007770"/>
<keyword evidence="8" id="KW-0811">Translocation</keyword>
<evidence type="ECO:0000256" key="2">
    <source>
        <dbReference type="ARBA" id="ARBA00010102"/>
    </source>
</evidence>
<evidence type="ECO:0000256" key="3">
    <source>
        <dbReference type="ARBA" id="ARBA00022448"/>
    </source>
</evidence>
<dbReference type="GO" id="GO:0051028">
    <property type="term" value="P:mRNA transport"/>
    <property type="evidence" value="ECO:0007669"/>
    <property type="project" value="UniProtKB-KW"/>
</dbReference>
<dbReference type="Proteomes" id="UP000236319">
    <property type="component" value="Unassembled WGS sequence"/>
</dbReference>
<organism evidence="11 12">
    <name type="scientific">Babesia ovata</name>
    <dbReference type="NCBI Taxonomy" id="189622"/>
    <lineage>
        <taxon>Eukaryota</taxon>
        <taxon>Sar</taxon>
        <taxon>Alveolata</taxon>
        <taxon>Apicomplexa</taxon>
        <taxon>Aconoidasida</taxon>
        <taxon>Piroplasmida</taxon>
        <taxon>Babesiidae</taxon>
        <taxon>Babesia</taxon>
    </lineage>
</organism>
<dbReference type="Gene3D" id="2.130.10.10">
    <property type="entry name" value="YVTN repeat-like/Quinoprotein amine dehydrogenase"/>
    <property type="match status" value="1"/>
</dbReference>
<dbReference type="InterPro" id="IPR037363">
    <property type="entry name" value="Sec13/Seh1_fam"/>
</dbReference>
<evidence type="ECO:0000256" key="1">
    <source>
        <dbReference type="ARBA" id="ARBA00004567"/>
    </source>
</evidence>
<dbReference type="PANTHER" id="PTHR11024:SF2">
    <property type="entry name" value="PROTEIN SEC13 HOMOLOG"/>
    <property type="match status" value="1"/>
</dbReference>
<comment type="similarity">
    <text evidence="2">Belongs to the WD repeat SEC13 family.</text>
</comment>
<keyword evidence="4" id="KW-0853">WD repeat</keyword>
<dbReference type="RefSeq" id="XP_028865527.1">
    <property type="nucleotide sequence ID" value="XM_029009694.1"/>
</dbReference>
<name>A0A2H6K8G5_9APIC</name>